<feature type="transmembrane region" description="Helical" evidence="1">
    <location>
        <begin position="75"/>
        <end position="96"/>
    </location>
</feature>
<evidence type="ECO:0000313" key="2">
    <source>
        <dbReference type="EMBL" id="KAK0507042.1"/>
    </source>
</evidence>
<keyword evidence="1" id="KW-0472">Membrane</keyword>
<keyword evidence="3" id="KW-1185">Reference proteome</keyword>
<dbReference type="Proteomes" id="UP001166286">
    <property type="component" value="Unassembled WGS sequence"/>
</dbReference>
<feature type="transmembrane region" description="Helical" evidence="1">
    <location>
        <begin position="210"/>
        <end position="234"/>
    </location>
</feature>
<evidence type="ECO:0008006" key="4">
    <source>
        <dbReference type="Google" id="ProtNLM"/>
    </source>
</evidence>
<keyword evidence="1" id="KW-1133">Transmembrane helix</keyword>
<keyword evidence="1" id="KW-0812">Transmembrane</keyword>
<accession>A0AA39UX91</accession>
<gene>
    <name evidence="2" type="ORF">JMJ35_010500</name>
</gene>
<dbReference type="EMBL" id="JAFEKC020000025">
    <property type="protein sequence ID" value="KAK0507042.1"/>
    <property type="molecule type" value="Genomic_DNA"/>
</dbReference>
<reference evidence="2" key="1">
    <citation type="submission" date="2023-03" db="EMBL/GenBank/DDBJ databases">
        <title>Complete genome of Cladonia borealis.</title>
        <authorList>
            <person name="Park H."/>
        </authorList>
    </citation>
    <scope>NUCLEOTIDE SEQUENCE</scope>
    <source>
        <strain evidence="2">ANT050790</strain>
    </source>
</reference>
<evidence type="ECO:0000313" key="3">
    <source>
        <dbReference type="Proteomes" id="UP001166286"/>
    </source>
</evidence>
<feature type="transmembrane region" description="Helical" evidence="1">
    <location>
        <begin position="116"/>
        <end position="134"/>
    </location>
</feature>
<organism evidence="2 3">
    <name type="scientific">Cladonia borealis</name>
    <dbReference type="NCBI Taxonomy" id="184061"/>
    <lineage>
        <taxon>Eukaryota</taxon>
        <taxon>Fungi</taxon>
        <taxon>Dikarya</taxon>
        <taxon>Ascomycota</taxon>
        <taxon>Pezizomycotina</taxon>
        <taxon>Lecanoromycetes</taxon>
        <taxon>OSLEUM clade</taxon>
        <taxon>Lecanoromycetidae</taxon>
        <taxon>Lecanorales</taxon>
        <taxon>Lecanorineae</taxon>
        <taxon>Cladoniaceae</taxon>
        <taxon>Cladonia</taxon>
    </lineage>
</organism>
<feature type="transmembrane region" description="Helical" evidence="1">
    <location>
        <begin position="169"/>
        <end position="189"/>
    </location>
</feature>
<sequence>MPDIDVPGDMHIKHTPLTPLSKLSPYSGLILSIVLVVLFLIKQYVLEGSLLQRCYGPFYTCLNDRDRRGFLNHHVAGATKVLILIVGVYPFIDVAFRNGQLEDRYAPGSSVRLGDVLVVCTQALCGMYIFELVYRTRISAISTMHHLGTILVAEAAIAISLDLTREKDATIEFILCTVWGAFDIVCELLPHIAIILYRVYPTSHLFLSRLFLFAAITTFVGTVCESLVIFYLFGSLWSQWQLAFKIVTPLLHCAFSATQLHGSRIFYFMWKKQERLLAEAMVGADEESAGGAVNGETKEGPLKDVTAVETTLAGATPKEVKKEDVAESEVRAGDVL</sequence>
<feature type="transmembrane region" description="Helical" evidence="1">
    <location>
        <begin position="23"/>
        <end position="41"/>
    </location>
</feature>
<name>A0AA39UX91_9LECA</name>
<proteinExistence type="predicted"/>
<protein>
    <recommendedName>
        <fullName evidence="4">TLC domain-containing protein</fullName>
    </recommendedName>
</protein>
<dbReference type="AlphaFoldDB" id="A0AA39UX91"/>
<evidence type="ECO:0000256" key="1">
    <source>
        <dbReference type="SAM" id="Phobius"/>
    </source>
</evidence>
<comment type="caution">
    <text evidence="2">The sequence shown here is derived from an EMBL/GenBank/DDBJ whole genome shotgun (WGS) entry which is preliminary data.</text>
</comment>